<proteinExistence type="predicted"/>
<dbReference type="InterPro" id="IPR036249">
    <property type="entry name" value="Thioredoxin-like_sf"/>
</dbReference>
<dbReference type="AlphaFoldDB" id="A0A6J4HMV4"/>
<name>A0A6J4HMV4_9ACTN</name>
<protein>
    <recommendedName>
        <fullName evidence="2">Thioredoxin-like fold domain-containing protein</fullName>
    </recommendedName>
</protein>
<reference evidence="1" key="1">
    <citation type="submission" date="2020-02" db="EMBL/GenBank/DDBJ databases">
        <authorList>
            <person name="Meier V. D."/>
        </authorList>
    </citation>
    <scope>NUCLEOTIDE SEQUENCE</scope>
    <source>
        <strain evidence="1">AVDCRST_MAG10</strain>
    </source>
</reference>
<dbReference type="SUPFAM" id="SSF52833">
    <property type="entry name" value="Thioredoxin-like"/>
    <property type="match status" value="1"/>
</dbReference>
<accession>A0A6J4HMV4</accession>
<dbReference type="EMBL" id="CADCTB010000074">
    <property type="protein sequence ID" value="CAA9229214.1"/>
    <property type="molecule type" value="Genomic_DNA"/>
</dbReference>
<gene>
    <name evidence="1" type="ORF">AVDCRST_MAG10-1082</name>
</gene>
<sequence>MVTTIGMGLAGDRLQVDVVDGMAGMDLVRELGVSGVPTVVLDRRLRLDNPTPDESLLDFVLHASDRSRPAPVVASVPFRGCGRLSD</sequence>
<evidence type="ECO:0008006" key="2">
    <source>
        <dbReference type="Google" id="ProtNLM"/>
    </source>
</evidence>
<organism evidence="1">
    <name type="scientific">uncultured Acidimicrobiales bacterium</name>
    <dbReference type="NCBI Taxonomy" id="310071"/>
    <lineage>
        <taxon>Bacteria</taxon>
        <taxon>Bacillati</taxon>
        <taxon>Actinomycetota</taxon>
        <taxon>Acidimicrobiia</taxon>
        <taxon>Acidimicrobiales</taxon>
        <taxon>environmental samples</taxon>
    </lineage>
</organism>
<evidence type="ECO:0000313" key="1">
    <source>
        <dbReference type="EMBL" id="CAA9229214.1"/>
    </source>
</evidence>